<proteinExistence type="predicted"/>
<evidence type="ECO:0000313" key="2">
    <source>
        <dbReference type="Proteomes" id="UP000003419"/>
    </source>
</evidence>
<dbReference type="Gene3D" id="1.10.3540.10">
    <property type="entry name" value="uncharacterized protein from magnetospirillum magneticum domain"/>
    <property type="match status" value="1"/>
</dbReference>
<reference evidence="1 2" key="1">
    <citation type="submission" date="2009-01" db="EMBL/GenBank/DDBJ databases">
        <authorList>
            <person name="Qin X."/>
            <person name="Bachman B."/>
            <person name="Battles P."/>
            <person name="Bell A."/>
            <person name="Bess C."/>
            <person name="Bickham C."/>
            <person name="Chaboub L."/>
            <person name="Chen D."/>
            <person name="Coyle M."/>
            <person name="Deiros D.R."/>
            <person name="Dinh H."/>
            <person name="Forbes L."/>
            <person name="Fowler G."/>
            <person name="Francisco L."/>
            <person name="Fu Q."/>
            <person name="Gubbala S."/>
            <person name="Hale W."/>
            <person name="Han Y."/>
            <person name="Hemphill L."/>
            <person name="Highlander S.K."/>
            <person name="Hirani K."/>
            <person name="Hogues M."/>
            <person name="Jackson L."/>
            <person name="Jakkamsetti A."/>
            <person name="Javaid M."/>
            <person name="Jiang H."/>
            <person name="Korchina V."/>
            <person name="Kovar C."/>
            <person name="Lara F."/>
            <person name="Lee S."/>
            <person name="Mata R."/>
            <person name="Mathew T."/>
            <person name="Moen C."/>
            <person name="Morales K."/>
            <person name="Munidasa M."/>
            <person name="Nazareth L."/>
            <person name="Ngo R."/>
            <person name="Nguyen L."/>
            <person name="Okwuonu G."/>
            <person name="Ongeri F."/>
            <person name="Patil S."/>
            <person name="Petrosino J."/>
            <person name="Pham C."/>
            <person name="Pham P."/>
            <person name="Pu L.-L."/>
            <person name="Puazo M."/>
            <person name="Raj R."/>
            <person name="Reid J."/>
            <person name="Rouhana J."/>
            <person name="Saada N."/>
            <person name="Shang Y."/>
            <person name="Simmons D."/>
            <person name="Thornton R."/>
            <person name="Warren J."/>
            <person name="Weissenberger G."/>
            <person name="Zhang J."/>
            <person name="Zhang L."/>
            <person name="Zhou C."/>
            <person name="Zhu D."/>
            <person name="Muzny D."/>
            <person name="Worley K."/>
            <person name="Gibbs R."/>
        </authorList>
    </citation>
    <scope>NUCLEOTIDE SEQUENCE [LARGE SCALE GENOMIC DNA]</scope>
    <source>
        <strain evidence="1 2">CF48-3A</strain>
    </source>
</reference>
<dbReference type="AlphaFoldDB" id="A0A8D9S1I4"/>
<sequence>MIQNYNAGITSYALWFSEFKLCVSMYQEGNILDDIKQASDSNNVFEMPSRDRAKRASRNLTKRLKALPENIINQFEFLDVNNQKLVALLSMMLTNRLLNEFVYEVYRNEIILGDKVLEEREMIEFITRKQMESEQIAKWTDETSKRVRGSLKTILRDAGLLKREKNIDIVLQPFIDIHLAKLMKQDHLNKELTALGGQN</sequence>
<organism evidence="1 2">
    <name type="scientific">Limosilactobacillus reuteri CF48-3A</name>
    <dbReference type="NCBI Taxonomy" id="525341"/>
    <lineage>
        <taxon>Bacteria</taxon>
        <taxon>Bacillati</taxon>
        <taxon>Bacillota</taxon>
        <taxon>Bacilli</taxon>
        <taxon>Lactobacillales</taxon>
        <taxon>Lactobacillaceae</taxon>
        <taxon>Limosilactobacillus</taxon>
    </lineage>
</organism>
<dbReference type="EMBL" id="ACHG01000147">
    <property type="protein sequence ID" value="EEI65280.1"/>
    <property type="molecule type" value="Genomic_DNA"/>
</dbReference>
<dbReference type="Proteomes" id="UP000003419">
    <property type="component" value="Unassembled WGS sequence"/>
</dbReference>
<comment type="caution">
    <text evidence="1">The sequence shown here is derived from an EMBL/GenBank/DDBJ whole genome shotgun (WGS) entry which is preliminary data.</text>
</comment>
<dbReference type="InterPro" id="IPR014948">
    <property type="entry name" value="BrxA"/>
</dbReference>
<dbReference type="InterPro" id="IPR023137">
    <property type="entry name" value="BrxA_sf"/>
</dbReference>
<dbReference type="RefSeq" id="WP_003671436.1">
    <property type="nucleotide sequence ID" value="NZ_GG693671.1"/>
</dbReference>
<dbReference type="Pfam" id="PF08849">
    <property type="entry name" value="BrxA"/>
    <property type="match status" value="1"/>
</dbReference>
<evidence type="ECO:0000313" key="1">
    <source>
        <dbReference type="EMBL" id="EEI65280.1"/>
    </source>
</evidence>
<name>A0A8D9S1I4_LIMRT</name>
<protein>
    <submittedName>
        <fullName evidence="1">Putative inner membrane protein (DUF1819)</fullName>
    </submittedName>
</protein>
<accession>A0A8D9S1I4</accession>
<gene>
    <name evidence="1" type="ORF">HMPREF0534_1405</name>
</gene>